<feature type="transmembrane region" description="Helical" evidence="1">
    <location>
        <begin position="294"/>
        <end position="313"/>
    </location>
</feature>
<dbReference type="PANTHER" id="PTHR38454">
    <property type="entry name" value="INTEGRAL MEMBRANE PROTEIN-RELATED"/>
    <property type="match status" value="1"/>
</dbReference>
<feature type="transmembrane region" description="Helical" evidence="1">
    <location>
        <begin position="236"/>
        <end position="259"/>
    </location>
</feature>
<keyword evidence="3" id="KW-1185">Reference proteome</keyword>
<dbReference type="OrthoDB" id="9815466at2"/>
<feature type="transmembrane region" description="Helical" evidence="1">
    <location>
        <begin position="85"/>
        <end position="102"/>
    </location>
</feature>
<feature type="transmembrane region" description="Helical" evidence="1">
    <location>
        <begin position="12"/>
        <end position="33"/>
    </location>
</feature>
<dbReference type="PROSITE" id="PS51257">
    <property type="entry name" value="PROKAR_LIPOPROTEIN"/>
    <property type="match status" value="1"/>
</dbReference>
<accession>A0A0R1KW38</accession>
<feature type="transmembrane region" description="Helical" evidence="1">
    <location>
        <begin position="109"/>
        <end position="128"/>
    </location>
</feature>
<evidence type="ECO:0000313" key="2">
    <source>
        <dbReference type="EMBL" id="KRK87755.1"/>
    </source>
</evidence>
<feature type="transmembrane region" description="Helical" evidence="1">
    <location>
        <begin position="352"/>
        <end position="369"/>
    </location>
</feature>
<feature type="transmembrane region" description="Helical" evidence="1">
    <location>
        <begin position="436"/>
        <end position="455"/>
    </location>
</feature>
<feature type="transmembrane region" description="Helical" evidence="1">
    <location>
        <begin position="998"/>
        <end position="1020"/>
    </location>
</feature>
<dbReference type="EMBL" id="AZEA01000016">
    <property type="protein sequence ID" value="KRK87755.1"/>
    <property type="molecule type" value="Genomic_DNA"/>
</dbReference>
<dbReference type="Proteomes" id="UP000051581">
    <property type="component" value="Unassembled WGS sequence"/>
</dbReference>
<evidence type="ECO:0000256" key="1">
    <source>
        <dbReference type="SAM" id="Phobius"/>
    </source>
</evidence>
<feature type="transmembrane region" description="Helical" evidence="1">
    <location>
        <begin position="381"/>
        <end position="403"/>
    </location>
</feature>
<name>A0A0R1KW38_9LACO</name>
<proteinExistence type="predicted"/>
<sequence length="1038" mass="116982">MKKLWQKTPAWITYTVLFTALICVLVGCLYLTGRSMIWELDGMAQHYPILLQLRHMILEFLHNPSGGFTHWAWNISLGSDQLTNLSYYVIGDIFNYLIVLFPKNQIENAFAFLVFLRMYFSGLSFMLYSSSYKFKRSSRVIGSLAYAFNGYALATALHHPFFILPLIYFPLLCYGIDRVLHNKSWLPLMFTVFMVFLSNFYFAWILGLGSIAYVVIRMLSLRKWADFEPLKAFGKLILSAVIGLGMSAIVFLPTIILAMGSTRLNDNFANGMLFFPLQYYLDIPSAILPTGRAMNFWLVIGISGLSYLGLVYMLRHFKHYLWQNVALITMVVGILLPAVGAVMNAISTPSNRWVFLVNVLFAFATMVFIEHLGDFTRNDIAWFSGASVGLIALVWTLGGFWMNLQPHDFVVYGILLLTVIVVLCSMVFNWKQSTKITLVSAVFLLNISANIIGIYSPHSSKLALQQLNRGLATRFSNDYFSGAQKYLDKLPGFFRVSMNPKYHYNTHIQNLANYSNTNTDFPINSGLNDTSVYLTLQNGYLGKFSQSVGNSQFSMNTPIAQGDYRTAFNNLLGVKYMFAKANTKNPPVTPYGYKPVRDKNGQIKVFPAKARVDAVQAIENMYGTTIYKSNNALPLVYTQFKTVSPSAYNKMSEVNRERVMTQGAVVNKSKYNTHPLNYKSPQKKIGYTVKMDTSKIVYNGRQLTKYRLGIINKSNSDKLVDQPHEQVSLGANLQKTKDLLATNRSIIETNHYKNINGLKEMTSDVAGNPIDYTLKVKNPKATKNTELFLVLSGIKQTDGTPAEHRQWMANKFLLDNKLYSKMGKMDEYRHSILKPTFGGYLFNAFAKDHQNGYNQYDNNNLSNYRQISNIVLNLGYSTHQRKNIALDFNQVKNIKFKSAKLVAMPYNKSYDTQMQKLKQTKPANLKVKGNHVSGTTNNAKAGTMVTSIPYSTGWKLTIDGKPDKTFVVNKGFVGANLPAGSHQIKLDYTTPGIKIGKLLSGISWLAFIVLLGFGIIGKLVPKQNKKRHAAKHGSCSSN</sequence>
<keyword evidence="1" id="KW-1133">Transmembrane helix</keyword>
<dbReference type="RefSeq" id="WP_057825861.1">
    <property type="nucleotide sequence ID" value="NZ_AZEA01000016.1"/>
</dbReference>
<evidence type="ECO:0000313" key="3">
    <source>
        <dbReference type="Proteomes" id="UP000051581"/>
    </source>
</evidence>
<dbReference type="AlphaFoldDB" id="A0A0R1KW38"/>
<feature type="transmembrane region" description="Helical" evidence="1">
    <location>
        <begin position="148"/>
        <end position="176"/>
    </location>
</feature>
<organism evidence="2 3">
    <name type="scientific">Lentilactobacillus sunkii DSM 19904</name>
    <dbReference type="NCBI Taxonomy" id="1423808"/>
    <lineage>
        <taxon>Bacteria</taxon>
        <taxon>Bacillati</taxon>
        <taxon>Bacillota</taxon>
        <taxon>Bacilli</taxon>
        <taxon>Lactobacillales</taxon>
        <taxon>Lactobacillaceae</taxon>
        <taxon>Lentilactobacillus</taxon>
    </lineage>
</organism>
<keyword evidence="1" id="KW-0472">Membrane</keyword>
<feature type="transmembrane region" description="Helical" evidence="1">
    <location>
        <begin position="325"/>
        <end position="346"/>
    </location>
</feature>
<dbReference type="PANTHER" id="PTHR38454:SF1">
    <property type="entry name" value="INTEGRAL MEMBRANE PROTEIN"/>
    <property type="match status" value="1"/>
</dbReference>
<protein>
    <submittedName>
        <fullName evidence="2">Uncharacterized protein</fullName>
    </submittedName>
</protein>
<gene>
    <name evidence="2" type="ORF">FD17_GL000816</name>
</gene>
<comment type="caution">
    <text evidence="2">The sequence shown here is derived from an EMBL/GenBank/DDBJ whole genome shotgun (WGS) entry which is preliminary data.</text>
</comment>
<reference evidence="2 3" key="1">
    <citation type="journal article" date="2015" name="Genome Announc.">
        <title>Expanding the biotechnology potential of lactobacilli through comparative genomics of 213 strains and associated genera.</title>
        <authorList>
            <person name="Sun Z."/>
            <person name="Harris H.M."/>
            <person name="McCann A."/>
            <person name="Guo C."/>
            <person name="Argimon S."/>
            <person name="Zhang W."/>
            <person name="Yang X."/>
            <person name="Jeffery I.B."/>
            <person name="Cooney J.C."/>
            <person name="Kagawa T.F."/>
            <person name="Liu W."/>
            <person name="Song Y."/>
            <person name="Salvetti E."/>
            <person name="Wrobel A."/>
            <person name="Rasinkangas P."/>
            <person name="Parkhill J."/>
            <person name="Rea M.C."/>
            <person name="O'Sullivan O."/>
            <person name="Ritari J."/>
            <person name="Douillard F.P."/>
            <person name="Paul Ross R."/>
            <person name="Yang R."/>
            <person name="Briner A.E."/>
            <person name="Felis G.E."/>
            <person name="de Vos W.M."/>
            <person name="Barrangou R."/>
            <person name="Klaenhammer T.R."/>
            <person name="Caufield P.W."/>
            <person name="Cui Y."/>
            <person name="Zhang H."/>
            <person name="O'Toole P.W."/>
        </authorList>
    </citation>
    <scope>NUCLEOTIDE SEQUENCE [LARGE SCALE GENOMIC DNA]</scope>
    <source>
        <strain evidence="2 3">DSM 19904</strain>
    </source>
</reference>
<feature type="transmembrane region" description="Helical" evidence="1">
    <location>
        <begin position="409"/>
        <end position="429"/>
    </location>
</feature>
<dbReference type="InterPro" id="IPR018580">
    <property type="entry name" value="Uncharacterised_YfhO"/>
</dbReference>
<feature type="transmembrane region" description="Helical" evidence="1">
    <location>
        <begin position="188"/>
        <end position="216"/>
    </location>
</feature>
<dbReference type="PATRIC" id="fig|1423808.3.peg.819"/>
<dbReference type="Pfam" id="PF09586">
    <property type="entry name" value="YfhO"/>
    <property type="match status" value="2"/>
</dbReference>
<keyword evidence="1" id="KW-0812">Transmembrane</keyword>